<dbReference type="InterPro" id="IPR023296">
    <property type="entry name" value="Glyco_hydro_beta-prop_sf"/>
</dbReference>
<comment type="caution">
    <text evidence="4">The sequence shown here is derived from an EMBL/GenBank/DDBJ whole genome shotgun (WGS) entry which is preliminary data.</text>
</comment>
<evidence type="ECO:0000313" key="4">
    <source>
        <dbReference type="EMBL" id="EFH85870.1"/>
    </source>
</evidence>
<evidence type="ECO:0000313" key="5">
    <source>
        <dbReference type="Proteomes" id="UP000004508"/>
    </source>
</evidence>
<sequence>MSEKLTYTNPVLPGFYPDPSVCRVDQEYYLVTSSFEYFPSEYRRFARHLCADPALSRGAFLYGDDECFIRWRFFLYAAGVRCQPWMRQGLDLKVFTIIF</sequence>
<organism evidence="4 5">
    <name type="scientific">Ktedonobacter racemifer DSM 44963</name>
    <dbReference type="NCBI Taxonomy" id="485913"/>
    <lineage>
        <taxon>Bacteria</taxon>
        <taxon>Bacillati</taxon>
        <taxon>Chloroflexota</taxon>
        <taxon>Ktedonobacteria</taxon>
        <taxon>Ktedonobacterales</taxon>
        <taxon>Ktedonobacteraceae</taxon>
        <taxon>Ktedonobacter</taxon>
    </lineage>
</organism>
<dbReference type="Gene3D" id="2.115.10.20">
    <property type="entry name" value="Glycosyl hydrolase domain, family 43"/>
    <property type="match status" value="1"/>
</dbReference>
<dbReference type="GO" id="GO:0004553">
    <property type="term" value="F:hydrolase activity, hydrolyzing O-glycosyl compounds"/>
    <property type="evidence" value="ECO:0007669"/>
    <property type="project" value="InterPro"/>
</dbReference>
<dbReference type="STRING" id="485913.Krac_7123"/>
<dbReference type="EMBL" id="ADVG01000002">
    <property type="protein sequence ID" value="EFH85870.1"/>
    <property type="molecule type" value="Genomic_DNA"/>
</dbReference>
<gene>
    <name evidence="4" type="ORF">Krac_7123</name>
</gene>
<evidence type="ECO:0000256" key="2">
    <source>
        <dbReference type="ARBA" id="ARBA00022801"/>
    </source>
</evidence>
<keyword evidence="5" id="KW-1185">Reference proteome</keyword>
<dbReference type="PANTHER" id="PTHR42812">
    <property type="entry name" value="BETA-XYLOSIDASE"/>
    <property type="match status" value="1"/>
</dbReference>
<evidence type="ECO:0000256" key="3">
    <source>
        <dbReference type="ARBA" id="ARBA00023295"/>
    </source>
</evidence>
<dbReference type="InParanoid" id="D6TQZ9"/>
<protein>
    <submittedName>
        <fullName evidence="4">Glycoside hydrolase family 43</fullName>
    </submittedName>
</protein>
<dbReference type="eggNOG" id="COG3507">
    <property type="taxonomic scope" value="Bacteria"/>
</dbReference>
<dbReference type="Pfam" id="PF04616">
    <property type="entry name" value="Glyco_hydro_43"/>
    <property type="match status" value="1"/>
</dbReference>
<name>D6TQZ9_KTERA</name>
<dbReference type="GO" id="GO:0005975">
    <property type="term" value="P:carbohydrate metabolic process"/>
    <property type="evidence" value="ECO:0007669"/>
    <property type="project" value="InterPro"/>
</dbReference>
<dbReference type="SUPFAM" id="SSF75005">
    <property type="entry name" value="Arabinanase/levansucrase/invertase"/>
    <property type="match status" value="1"/>
</dbReference>
<dbReference type="PANTHER" id="PTHR42812:SF12">
    <property type="entry name" value="BETA-XYLOSIDASE-RELATED"/>
    <property type="match status" value="1"/>
</dbReference>
<reference evidence="4 5" key="1">
    <citation type="journal article" date="2011" name="Stand. Genomic Sci.">
        <title>Non-contiguous finished genome sequence and contextual data of the filamentous soil bacterium Ktedonobacter racemifer type strain (SOSP1-21).</title>
        <authorList>
            <person name="Chang Y.J."/>
            <person name="Land M."/>
            <person name="Hauser L."/>
            <person name="Chertkov O."/>
            <person name="Del Rio T.G."/>
            <person name="Nolan M."/>
            <person name="Copeland A."/>
            <person name="Tice H."/>
            <person name="Cheng J.F."/>
            <person name="Lucas S."/>
            <person name="Han C."/>
            <person name="Goodwin L."/>
            <person name="Pitluck S."/>
            <person name="Ivanova N."/>
            <person name="Ovchinikova G."/>
            <person name="Pati A."/>
            <person name="Chen A."/>
            <person name="Palaniappan K."/>
            <person name="Mavromatis K."/>
            <person name="Liolios K."/>
            <person name="Brettin T."/>
            <person name="Fiebig A."/>
            <person name="Rohde M."/>
            <person name="Abt B."/>
            <person name="Goker M."/>
            <person name="Detter J.C."/>
            <person name="Woyke T."/>
            <person name="Bristow J."/>
            <person name="Eisen J.A."/>
            <person name="Markowitz V."/>
            <person name="Hugenholtz P."/>
            <person name="Kyrpides N.C."/>
            <person name="Klenk H.P."/>
            <person name="Lapidus A."/>
        </authorList>
    </citation>
    <scope>NUCLEOTIDE SEQUENCE [LARGE SCALE GENOMIC DNA]</scope>
    <source>
        <strain evidence="5">DSM 44963</strain>
    </source>
</reference>
<keyword evidence="3" id="KW-0326">Glycosidase</keyword>
<dbReference type="InterPro" id="IPR006710">
    <property type="entry name" value="Glyco_hydro_43"/>
</dbReference>
<dbReference type="Proteomes" id="UP000004508">
    <property type="component" value="Unassembled WGS sequence"/>
</dbReference>
<dbReference type="InterPro" id="IPR051795">
    <property type="entry name" value="Glycosyl_Hydrlase_43"/>
</dbReference>
<evidence type="ECO:0000256" key="1">
    <source>
        <dbReference type="ARBA" id="ARBA00009865"/>
    </source>
</evidence>
<accession>D6TQZ9</accession>
<dbReference type="AlphaFoldDB" id="D6TQZ9"/>
<comment type="similarity">
    <text evidence="1">Belongs to the glycosyl hydrolase 43 family.</text>
</comment>
<keyword evidence="2 4" id="KW-0378">Hydrolase</keyword>
<proteinExistence type="inferred from homology"/>